<sequence>MSDTAKEHHHCPVWQMPLMKEGWRRGSESVSEEAIDESELQCIGLVSRPNISALRRMVDSVGPLDGAQPGDLVCVFDGATVPYMLRPRARE</sequence>
<organism evidence="1 2">
    <name type="scientific">Aspergillus minisclerotigenes</name>
    <dbReference type="NCBI Taxonomy" id="656917"/>
    <lineage>
        <taxon>Eukaryota</taxon>
        <taxon>Fungi</taxon>
        <taxon>Dikarya</taxon>
        <taxon>Ascomycota</taxon>
        <taxon>Pezizomycotina</taxon>
        <taxon>Eurotiomycetes</taxon>
        <taxon>Eurotiomycetidae</taxon>
        <taxon>Eurotiales</taxon>
        <taxon>Aspergillaceae</taxon>
        <taxon>Aspergillus</taxon>
        <taxon>Aspergillus subgen. Circumdati</taxon>
    </lineage>
</organism>
<accession>A0A5N6IWA5</accession>
<dbReference type="AlphaFoldDB" id="A0A5N6IWA5"/>
<evidence type="ECO:0000313" key="1">
    <source>
        <dbReference type="EMBL" id="KAB8270645.1"/>
    </source>
</evidence>
<dbReference type="Proteomes" id="UP000326289">
    <property type="component" value="Unassembled WGS sequence"/>
</dbReference>
<gene>
    <name evidence="1" type="ORF">BDV30DRAFT_163014</name>
</gene>
<evidence type="ECO:0000313" key="2">
    <source>
        <dbReference type="Proteomes" id="UP000326289"/>
    </source>
</evidence>
<proteinExistence type="predicted"/>
<name>A0A5N6IWA5_9EURO</name>
<reference evidence="1 2" key="1">
    <citation type="submission" date="2019-04" db="EMBL/GenBank/DDBJ databases">
        <title>Fungal friends and foes A comparative genomics study of 23 Aspergillus species from section Flavi.</title>
        <authorList>
            <consortium name="DOE Joint Genome Institute"/>
            <person name="Kjaerbolling I."/>
            <person name="Vesth T.C."/>
            <person name="Frisvad J.C."/>
            <person name="Nybo J.L."/>
            <person name="Theobald S."/>
            <person name="Kildgaard S."/>
            <person name="Petersen T.I."/>
            <person name="Kuo A."/>
            <person name="Sato A."/>
            <person name="Lyhne E.K."/>
            <person name="Kogle M.E."/>
            <person name="Wiebenga A."/>
            <person name="Kun R.S."/>
            <person name="Lubbers R.J."/>
            <person name="Makela M.R."/>
            <person name="Barry K."/>
            <person name="Chovatia M."/>
            <person name="Clum A."/>
            <person name="Daum C."/>
            <person name="Haridas S."/>
            <person name="He G."/>
            <person name="LaButti K."/>
            <person name="Lipzen A."/>
            <person name="Mondo S."/>
            <person name="Pangilinan J."/>
            <person name="Riley R."/>
            <person name="Salamov A."/>
            <person name="Simmons B.A."/>
            <person name="Magnuson J.K."/>
            <person name="Henrissat B."/>
            <person name="Mortensen U.H."/>
            <person name="Larsen T.O."/>
            <person name="De vries R.P."/>
            <person name="Grigoriev I.V."/>
            <person name="Machida M."/>
            <person name="Baker S.E."/>
            <person name="Andersen M.R."/>
        </authorList>
    </citation>
    <scope>NUCLEOTIDE SEQUENCE [LARGE SCALE GENOMIC DNA]</scope>
    <source>
        <strain evidence="1 2">CBS 117635</strain>
    </source>
</reference>
<keyword evidence="2" id="KW-1185">Reference proteome</keyword>
<dbReference type="EMBL" id="ML732827">
    <property type="protein sequence ID" value="KAB8270645.1"/>
    <property type="molecule type" value="Genomic_DNA"/>
</dbReference>
<protein>
    <submittedName>
        <fullName evidence="1">Uncharacterized protein</fullName>
    </submittedName>
</protein>